<reference evidence="2 3" key="3">
    <citation type="submission" date="2017-03" db="EMBL/GenBank/DDBJ databases">
        <authorList>
            <person name="Regsiter A."/>
            <person name="William W."/>
        </authorList>
    </citation>
    <scope>NUCLEOTIDE SEQUENCE [LARGE SCALE GENOMIC DNA]</scope>
    <source>
        <strain evidence="2">PRJEB5721</strain>
    </source>
</reference>
<dbReference type="InterPro" id="IPR006597">
    <property type="entry name" value="Sel1-like"/>
</dbReference>
<name>A0A060ULA6_9PROT</name>
<dbReference type="PANTHER" id="PTHR11102:SF160">
    <property type="entry name" value="ERAD-ASSOCIATED E3 UBIQUITIN-PROTEIN LIGASE COMPONENT HRD3"/>
    <property type="match status" value="1"/>
</dbReference>
<dbReference type="EMBL" id="CCCS020000017">
    <property type="protein sequence ID" value="CDQ09270.1"/>
    <property type="molecule type" value="Genomic_DNA"/>
</dbReference>
<accession>A0A060ULA6</accession>
<dbReference type="Pfam" id="PF08238">
    <property type="entry name" value="Sel1"/>
    <property type="match status" value="2"/>
</dbReference>
<dbReference type="RefSeq" id="WP_035191666.1">
    <property type="nucleotide sequence ID" value="NZ_CCCS020000017.1"/>
</dbReference>
<protein>
    <submittedName>
        <fullName evidence="1">Sel1 domain protein repeat-containing protein</fullName>
    </submittedName>
</protein>
<keyword evidence="3" id="KW-1185">Reference proteome</keyword>
<gene>
    <name evidence="2" type="ORF">AFERRI_10975</name>
    <name evidence="1" type="ORF">AFERRI_240104</name>
</gene>
<dbReference type="InterPro" id="IPR011990">
    <property type="entry name" value="TPR-like_helical_dom_sf"/>
</dbReference>
<dbReference type="SUPFAM" id="SSF81901">
    <property type="entry name" value="HCP-like"/>
    <property type="match status" value="1"/>
</dbReference>
<dbReference type="AlphaFoldDB" id="A0A060ULA6"/>
<evidence type="ECO:0000313" key="3">
    <source>
        <dbReference type="Proteomes" id="UP000193925"/>
    </source>
</evidence>
<dbReference type="PANTHER" id="PTHR11102">
    <property type="entry name" value="SEL-1-LIKE PROTEIN"/>
    <property type="match status" value="1"/>
</dbReference>
<sequence>MTKGGESLDLMALAGIRSLRDLQERAQAGDPVAQFNMGVKYAEGIEVQQDYLEAARWYGAAADQGDAPAQFNLGLMFYQGIGLRRDLHYAYELFSLAAGQGDTRALAGMTAVLGEVSGDVAAELLDTFGRGDAGSPTH</sequence>
<dbReference type="Gene3D" id="1.25.40.10">
    <property type="entry name" value="Tetratricopeptide repeat domain"/>
    <property type="match status" value="1"/>
</dbReference>
<reference evidence="1" key="1">
    <citation type="submission" date="2014-03" db="EMBL/GenBank/DDBJ databases">
        <authorList>
            <person name="Genoscope - CEA"/>
        </authorList>
    </citation>
    <scope>NUCLEOTIDE SEQUENCE [LARGE SCALE GENOMIC DNA]</scope>
    <source>
        <strain evidence="1">CF27</strain>
    </source>
</reference>
<evidence type="ECO:0000313" key="1">
    <source>
        <dbReference type="EMBL" id="CDQ09270.1"/>
    </source>
</evidence>
<dbReference type="InterPro" id="IPR050767">
    <property type="entry name" value="Sel1_AlgK"/>
</dbReference>
<dbReference type="EMBL" id="LT841305">
    <property type="protein sequence ID" value="SMH64941.1"/>
    <property type="molecule type" value="Genomic_DNA"/>
</dbReference>
<dbReference type="Proteomes" id="UP000193925">
    <property type="component" value="Chromosome AFERRI"/>
</dbReference>
<proteinExistence type="predicted"/>
<dbReference type="SMART" id="SM00671">
    <property type="entry name" value="SEL1"/>
    <property type="match status" value="2"/>
</dbReference>
<reference evidence="1" key="2">
    <citation type="submission" date="2014-07" db="EMBL/GenBank/DDBJ databases">
        <title>Initial genome analysis of the psychrotolerant acidophile Acidithiobacillus ferrivorans CF27: insights into iron and sulfur oxidation pathways and into biofilm formation.</title>
        <authorList>
            <person name="Talla E."/>
            <person name="Hedrich S."/>
            <person name="Mangenot S."/>
            <person name="Ji B."/>
            <person name="Johnson D.B."/>
            <person name="Barbe V."/>
            <person name="Bonnefoy V."/>
        </authorList>
    </citation>
    <scope>NUCLEOTIDE SEQUENCE [LARGE SCALE GENOMIC DNA]</scope>
    <source>
        <strain evidence="1">CF27</strain>
    </source>
</reference>
<evidence type="ECO:0000313" key="2">
    <source>
        <dbReference type="EMBL" id="SMH64941.1"/>
    </source>
</evidence>
<organism evidence="1">
    <name type="scientific">Acidithiobacillus ferrivorans</name>
    <dbReference type="NCBI Taxonomy" id="160808"/>
    <lineage>
        <taxon>Bacteria</taxon>
        <taxon>Pseudomonadati</taxon>
        <taxon>Pseudomonadota</taxon>
        <taxon>Acidithiobacillia</taxon>
        <taxon>Acidithiobacillales</taxon>
        <taxon>Acidithiobacillaceae</taxon>
        <taxon>Acidithiobacillus</taxon>
    </lineage>
</organism>